<dbReference type="Gene3D" id="3.20.20.70">
    <property type="entry name" value="Aldolase class I"/>
    <property type="match status" value="1"/>
</dbReference>
<dbReference type="OrthoDB" id="9772736at2"/>
<protein>
    <submittedName>
        <fullName evidence="4">NADH:flavin oxidoreductase</fullName>
    </submittedName>
</protein>
<dbReference type="PANTHER" id="PTHR43656:SF2">
    <property type="entry name" value="BINDING OXIDOREDUCTASE, PUTATIVE (AFU_ORTHOLOGUE AFUA_2G08260)-RELATED"/>
    <property type="match status" value="1"/>
</dbReference>
<organism evidence="4 5">
    <name type="scientific">Leptotrichia hofstadii</name>
    <dbReference type="NCBI Taxonomy" id="157688"/>
    <lineage>
        <taxon>Bacteria</taxon>
        <taxon>Fusobacteriati</taxon>
        <taxon>Fusobacteriota</taxon>
        <taxon>Fusobacteriia</taxon>
        <taxon>Fusobacteriales</taxon>
        <taxon>Leptotrichiaceae</taxon>
        <taxon>Leptotrichia</taxon>
    </lineage>
</organism>
<dbReference type="InterPro" id="IPR013785">
    <property type="entry name" value="Aldolase_TIM"/>
</dbReference>
<proteinExistence type="predicted"/>
<dbReference type="Proteomes" id="UP000321892">
    <property type="component" value="Chromosome"/>
</dbReference>
<dbReference type="GO" id="GO:0016491">
    <property type="term" value="F:oxidoreductase activity"/>
    <property type="evidence" value="ECO:0007669"/>
    <property type="project" value="UniProtKB-KW"/>
</dbReference>
<keyword evidence="1" id="KW-0285">Flavoprotein</keyword>
<feature type="domain" description="NADH:flavin oxidoreductase/NADH oxidase N-terminal" evidence="3">
    <location>
        <begin position="7"/>
        <end position="339"/>
    </location>
</feature>
<keyword evidence="5" id="KW-1185">Reference proteome</keyword>
<dbReference type="CDD" id="cd04735">
    <property type="entry name" value="OYE_like_4_FMN"/>
    <property type="match status" value="1"/>
</dbReference>
<evidence type="ECO:0000256" key="2">
    <source>
        <dbReference type="ARBA" id="ARBA00023002"/>
    </source>
</evidence>
<gene>
    <name evidence="4" type="ORF">JCM16775_0918</name>
</gene>
<name>A0A510JG18_9FUSO</name>
<dbReference type="SUPFAM" id="SSF51395">
    <property type="entry name" value="FMN-linked oxidoreductases"/>
    <property type="match status" value="1"/>
</dbReference>
<keyword evidence="2" id="KW-0560">Oxidoreductase</keyword>
<dbReference type="InterPro" id="IPR051799">
    <property type="entry name" value="NADH_flavin_oxidoreductase"/>
</dbReference>
<accession>A0A510JG18</accession>
<dbReference type="EMBL" id="AP019823">
    <property type="protein sequence ID" value="BBM38210.1"/>
    <property type="molecule type" value="Genomic_DNA"/>
</dbReference>
<dbReference type="GO" id="GO:0010181">
    <property type="term" value="F:FMN binding"/>
    <property type="evidence" value="ECO:0007669"/>
    <property type="project" value="InterPro"/>
</dbReference>
<sequence length="389" mass="43240">MTEKFNKLFETVKFPNGATINSRFVMSPMVVNGSSYEGNVGDDIKYFERRADSASLLITGATSVTPDGNTFGYGLGLYDDSQVEGWKKLAMAMKSKGNRALVQIYHPGYQARCTYKDKGVVYAPSSINLPFIPYPITAMSKEQVEETIERFVQATRRAIEAGFDGVEIHGAIHYLIQQFFSKTSDTRIDEYGGRIENRAKFALEIVKRVKQYVKENAKNDFIVGYRFSPEEIHGEEISYLLDDSLYLINEVVRLGVDYIHTSLWGNRAYASKAYLGECKGQSINKVIKSIIDGRAVLIGAGDITSADKMLEASKYVDLLAVASLILTDPDAKNKILSGKENGITLDVENRIEDLALPKNFPPMVVAMEGNGSVPQKTIDLLRGDYQGKK</sequence>
<dbReference type="AlphaFoldDB" id="A0A510JG18"/>
<dbReference type="InterPro" id="IPR001155">
    <property type="entry name" value="OxRdtase_FMN_N"/>
</dbReference>
<dbReference type="PANTHER" id="PTHR43656">
    <property type="entry name" value="BINDING OXIDOREDUCTASE, PUTATIVE (AFU_ORTHOLOGUE AFUA_2G08260)-RELATED"/>
    <property type="match status" value="1"/>
</dbReference>
<evidence type="ECO:0000313" key="4">
    <source>
        <dbReference type="EMBL" id="BBM38210.1"/>
    </source>
</evidence>
<evidence type="ECO:0000313" key="5">
    <source>
        <dbReference type="Proteomes" id="UP000321892"/>
    </source>
</evidence>
<evidence type="ECO:0000259" key="3">
    <source>
        <dbReference type="Pfam" id="PF00724"/>
    </source>
</evidence>
<evidence type="ECO:0000256" key="1">
    <source>
        <dbReference type="ARBA" id="ARBA00022630"/>
    </source>
</evidence>
<dbReference type="Pfam" id="PF00724">
    <property type="entry name" value="Oxidored_FMN"/>
    <property type="match status" value="1"/>
</dbReference>
<reference evidence="4 5" key="1">
    <citation type="submission" date="2019-07" db="EMBL/GenBank/DDBJ databases">
        <title>Complete Genome Sequence of Leptotrichia hofstadii Strain JCM16775.</title>
        <authorList>
            <person name="Watanabe S."/>
            <person name="Cui L."/>
        </authorList>
    </citation>
    <scope>NUCLEOTIDE SEQUENCE [LARGE SCALE GENOMIC DNA]</scope>
    <source>
        <strain evidence="4 5">JCM16775</strain>
    </source>
</reference>
<dbReference type="KEGG" id="lhf:JCM16775_0918"/>